<accession>A0A7S3L557</accession>
<organism evidence="2">
    <name type="scientific">Amphora coffeiformis</name>
    <dbReference type="NCBI Taxonomy" id="265554"/>
    <lineage>
        <taxon>Eukaryota</taxon>
        <taxon>Sar</taxon>
        <taxon>Stramenopiles</taxon>
        <taxon>Ochrophyta</taxon>
        <taxon>Bacillariophyta</taxon>
        <taxon>Bacillariophyceae</taxon>
        <taxon>Bacillariophycidae</taxon>
        <taxon>Thalassiophysales</taxon>
        <taxon>Catenulaceae</taxon>
        <taxon>Amphora</taxon>
    </lineage>
</organism>
<reference evidence="2" key="1">
    <citation type="submission" date="2021-01" db="EMBL/GenBank/DDBJ databases">
        <authorList>
            <person name="Corre E."/>
            <person name="Pelletier E."/>
            <person name="Niang G."/>
            <person name="Scheremetjew M."/>
            <person name="Finn R."/>
            <person name="Kale V."/>
            <person name="Holt S."/>
            <person name="Cochrane G."/>
            <person name="Meng A."/>
            <person name="Brown T."/>
            <person name="Cohen L."/>
        </authorList>
    </citation>
    <scope>NUCLEOTIDE SEQUENCE</scope>
    <source>
        <strain evidence="2">CCMP127</strain>
    </source>
</reference>
<name>A0A7S3L557_9STRA</name>
<evidence type="ECO:0000256" key="1">
    <source>
        <dbReference type="SAM" id="Phobius"/>
    </source>
</evidence>
<dbReference type="AlphaFoldDB" id="A0A7S3L557"/>
<feature type="transmembrane region" description="Helical" evidence="1">
    <location>
        <begin position="12"/>
        <end position="29"/>
    </location>
</feature>
<evidence type="ECO:0000313" key="2">
    <source>
        <dbReference type="EMBL" id="CAE0407245.1"/>
    </source>
</evidence>
<dbReference type="EMBL" id="HBIM01005959">
    <property type="protein sequence ID" value="CAE0407245.1"/>
    <property type="molecule type" value="Transcribed_RNA"/>
</dbReference>
<proteinExistence type="predicted"/>
<sequence length="154" mass="18133">MYFVNTNMLPFFVYFILILITITIIPVEYQCYPSMKWKPALYEQMIVEKLLDEQFESFVEKVKKTDCQAELRRLLAKGPPIYIEDKHAMPLDDNGDTHIVKLWYASDNKERSAKLKGAVEGEERDKLWTELKEFLIEEGKEEGDDDDGKRTDEE</sequence>
<keyword evidence="1" id="KW-1133">Transmembrane helix</keyword>
<keyword evidence="1" id="KW-0812">Transmembrane</keyword>
<keyword evidence="1" id="KW-0472">Membrane</keyword>
<gene>
    <name evidence="2" type="ORF">ACOF00016_LOCUS5072</name>
</gene>
<protein>
    <submittedName>
        <fullName evidence="2">Uncharacterized protein</fullName>
    </submittedName>
</protein>